<evidence type="ECO:0000313" key="5">
    <source>
        <dbReference type="EMBL" id="CCG04195.1"/>
    </source>
</evidence>
<organism evidence="5 6">
    <name type="scientific">Blastococcus saxobsidens (strain DD2)</name>
    <dbReference type="NCBI Taxonomy" id="1146883"/>
    <lineage>
        <taxon>Bacteria</taxon>
        <taxon>Bacillati</taxon>
        <taxon>Actinomycetota</taxon>
        <taxon>Actinomycetes</taxon>
        <taxon>Geodermatophilales</taxon>
        <taxon>Geodermatophilaceae</taxon>
        <taxon>Blastococcus</taxon>
    </lineage>
</organism>
<evidence type="ECO:0000259" key="4">
    <source>
        <dbReference type="SMART" id="SM00822"/>
    </source>
</evidence>
<protein>
    <submittedName>
        <fullName evidence="5">Putative 3-oxoacyl-[acyl-carrier-protein] reductase, related to short chain alcohol dehydrogenases</fullName>
        <ecNumber evidence="5">1.1.1.100</ecNumber>
    </submittedName>
</protein>
<dbReference type="Proteomes" id="UP000007517">
    <property type="component" value="Chromosome"/>
</dbReference>
<dbReference type="InterPro" id="IPR020904">
    <property type="entry name" value="Sc_DH/Rdtase_CS"/>
</dbReference>
<dbReference type="SMART" id="SM00822">
    <property type="entry name" value="PKS_KR"/>
    <property type="match status" value="1"/>
</dbReference>
<dbReference type="InterPro" id="IPR057326">
    <property type="entry name" value="KR_dom"/>
</dbReference>
<dbReference type="InterPro" id="IPR002347">
    <property type="entry name" value="SDR_fam"/>
</dbReference>
<proteinExistence type="inferred from homology"/>
<dbReference type="OrthoDB" id="151996at2"/>
<dbReference type="HOGENOM" id="CLU_010194_2_1_11"/>
<reference evidence="6" key="2">
    <citation type="submission" date="2012-02" db="EMBL/GenBank/DDBJ databases">
        <title>Complete genome sequence of Blastococcus saxobsidens strain DD2.</title>
        <authorList>
            <person name="Genoscope."/>
        </authorList>
    </citation>
    <scope>NUCLEOTIDE SEQUENCE [LARGE SCALE GENOMIC DNA]</scope>
    <source>
        <strain evidence="6">DD2</strain>
    </source>
</reference>
<comment type="similarity">
    <text evidence="1 3">Belongs to the short-chain dehydrogenases/reductases (SDR) family.</text>
</comment>
<evidence type="ECO:0000256" key="3">
    <source>
        <dbReference type="RuleBase" id="RU000363"/>
    </source>
</evidence>
<dbReference type="NCBIfam" id="NF004792">
    <property type="entry name" value="PRK06139.1"/>
    <property type="match status" value="1"/>
</dbReference>
<dbReference type="PANTHER" id="PTHR44196:SF1">
    <property type="entry name" value="DEHYDROGENASE_REDUCTASE SDR FAMILY MEMBER 7B"/>
    <property type="match status" value="1"/>
</dbReference>
<feature type="domain" description="Ketoreductase" evidence="4">
    <location>
        <begin position="10"/>
        <end position="195"/>
    </location>
</feature>
<dbReference type="EC" id="1.1.1.100" evidence="5"/>
<dbReference type="PRINTS" id="PR00081">
    <property type="entry name" value="GDHRDH"/>
</dbReference>
<evidence type="ECO:0000256" key="1">
    <source>
        <dbReference type="ARBA" id="ARBA00006484"/>
    </source>
</evidence>
<dbReference type="STRING" id="1146883.BLASA_3327"/>
<dbReference type="NCBIfam" id="NF005495">
    <property type="entry name" value="PRK07109.1"/>
    <property type="match status" value="1"/>
</dbReference>
<dbReference type="eggNOG" id="COG0300">
    <property type="taxonomic scope" value="Bacteria"/>
</dbReference>
<dbReference type="PANTHER" id="PTHR44196">
    <property type="entry name" value="DEHYDROGENASE/REDUCTASE SDR FAMILY MEMBER 7B"/>
    <property type="match status" value="1"/>
</dbReference>
<gene>
    <name evidence="5" type="ordered locus">BLASA_3327</name>
</gene>
<dbReference type="KEGG" id="bsd:BLASA_3327"/>
<sequence>MRRGVDLRGATVVVTGASSGIGRAAAQRFAEKGADVVLAARGGPSLDEAAAECRSAGVQAVAVPTDVADSDAVEQLARRAVEQFDRIDVWVNAAAVMAYGAIGEVPVEAQRRIMEVNLLGTMQGARAALPVLRRQGRGVIINLASLYARMTSPYVSAYATSKFGILGFSEVLRQELKSDRGIHVCVVLPGSIDTPIFRHAANYTGREIKPVPPVSSPTRAARAVVRCAEHPRREVTVGQLHHVASWGHGLLPRTYSELAPLAMRLVALGKEPASHDDGNLFTPQPDLDGVRGGWRNRLARAAVGAGGVAAAAGIAGAVRRAGDR</sequence>
<name>H6RRB5_BLASD</name>
<dbReference type="EMBL" id="FO117623">
    <property type="protein sequence ID" value="CCG04195.1"/>
    <property type="molecule type" value="Genomic_DNA"/>
</dbReference>
<dbReference type="PROSITE" id="PS00061">
    <property type="entry name" value="ADH_SHORT"/>
    <property type="match status" value="1"/>
</dbReference>
<dbReference type="Pfam" id="PF00106">
    <property type="entry name" value="adh_short"/>
    <property type="match status" value="1"/>
</dbReference>
<dbReference type="PRINTS" id="PR00080">
    <property type="entry name" value="SDRFAMILY"/>
</dbReference>
<dbReference type="RefSeq" id="WP_014377074.1">
    <property type="nucleotide sequence ID" value="NC_016943.1"/>
</dbReference>
<dbReference type="AlphaFoldDB" id="H6RRB5"/>
<dbReference type="Gene3D" id="3.40.50.720">
    <property type="entry name" value="NAD(P)-binding Rossmann-like Domain"/>
    <property type="match status" value="1"/>
</dbReference>
<accession>H6RRB5</accession>
<dbReference type="InterPro" id="IPR036291">
    <property type="entry name" value="NAD(P)-bd_dom_sf"/>
</dbReference>
<evidence type="ECO:0000313" key="6">
    <source>
        <dbReference type="Proteomes" id="UP000007517"/>
    </source>
</evidence>
<reference evidence="5 6" key="1">
    <citation type="journal article" date="2012" name="J. Bacteriol.">
        <title>Genome Sequence of Blastococcus saxobsidens DD2, a Stone-Inhabiting Bacterium.</title>
        <authorList>
            <person name="Chouaia B."/>
            <person name="Crotti E."/>
            <person name="Brusetti L."/>
            <person name="Daffonchio D."/>
            <person name="Essoussi I."/>
            <person name="Nouioui I."/>
            <person name="Sbissi I."/>
            <person name="Ghodhbane-Gtari F."/>
            <person name="Gtari M."/>
            <person name="Vacherie B."/>
            <person name="Barbe V."/>
            <person name="Medigue C."/>
            <person name="Gury J."/>
            <person name="Pujic P."/>
            <person name="Normand P."/>
        </authorList>
    </citation>
    <scope>NUCLEOTIDE SEQUENCE [LARGE SCALE GENOMIC DNA]</scope>
    <source>
        <strain evidence="5 6">DD2</strain>
    </source>
</reference>
<evidence type="ECO:0000256" key="2">
    <source>
        <dbReference type="ARBA" id="ARBA00023002"/>
    </source>
</evidence>
<dbReference type="GO" id="GO:0004316">
    <property type="term" value="F:3-oxoacyl-[acyl-carrier-protein] reductase (NADPH) activity"/>
    <property type="evidence" value="ECO:0007669"/>
    <property type="project" value="UniProtKB-EC"/>
</dbReference>
<keyword evidence="2 5" id="KW-0560">Oxidoreductase</keyword>
<dbReference type="SUPFAM" id="SSF51735">
    <property type="entry name" value="NAD(P)-binding Rossmann-fold domains"/>
    <property type="match status" value="1"/>
</dbReference>
<keyword evidence="6" id="KW-1185">Reference proteome</keyword>
<dbReference type="GO" id="GO:0016020">
    <property type="term" value="C:membrane"/>
    <property type="evidence" value="ECO:0007669"/>
    <property type="project" value="TreeGrafter"/>
</dbReference>